<evidence type="ECO:0000313" key="4">
    <source>
        <dbReference type="Proteomes" id="UP000280598"/>
    </source>
</evidence>
<accession>A0A3M7IW79</accession>
<dbReference type="PANTHER" id="PTHR37450:SF1">
    <property type="entry name" value="CIPC PROTEIN"/>
    <property type="match status" value="1"/>
</dbReference>
<evidence type="ECO:0000313" key="3">
    <source>
        <dbReference type="EMBL" id="RMZ29764.1"/>
    </source>
</evidence>
<organism evidence="3 5">
    <name type="scientific">Hortaea werneckii</name>
    <name type="common">Black yeast</name>
    <name type="synonym">Cladosporium werneckii</name>
    <dbReference type="NCBI Taxonomy" id="91943"/>
    <lineage>
        <taxon>Eukaryota</taxon>
        <taxon>Fungi</taxon>
        <taxon>Dikarya</taxon>
        <taxon>Ascomycota</taxon>
        <taxon>Pezizomycotina</taxon>
        <taxon>Dothideomycetes</taxon>
        <taxon>Dothideomycetidae</taxon>
        <taxon>Mycosphaerellales</taxon>
        <taxon>Teratosphaeriaceae</taxon>
        <taxon>Hortaea</taxon>
    </lineage>
</organism>
<evidence type="ECO:0008006" key="6">
    <source>
        <dbReference type="Google" id="ProtNLM"/>
    </source>
</evidence>
<evidence type="ECO:0000256" key="1">
    <source>
        <dbReference type="SAM" id="MobiDB-lite"/>
    </source>
</evidence>
<evidence type="ECO:0000313" key="5">
    <source>
        <dbReference type="Proteomes" id="UP000281677"/>
    </source>
</evidence>
<dbReference type="Pfam" id="PF12585">
    <property type="entry name" value="DUF3759"/>
    <property type="match status" value="1"/>
</dbReference>
<dbReference type="PANTHER" id="PTHR37450">
    <property type="entry name" value="CIPC PROTEIN"/>
    <property type="match status" value="1"/>
</dbReference>
<name>A0A3M7IW79_HORWE</name>
<feature type="region of interest" description="Disordered" evidence="1">
    <location>
        <begin position="129"/>
        <end position="153"/>
    </location>
</feature>
<comment type="caution">
    <text evidence="3">The sequence shown here is derived from an EMBL/GenBank/DDBJ whole genome shotgun (WGS) entry which is preliminary data.</text>
</comment>
<sequence length="153" mass="17777">MFGWGEGQDHYDRVYNQDQGDEHEGRFSHELLAGGAAFGAMKLFEDEQRREGKLRPVERDYANSQVLIVLLTGKQINHAFAKELIAGIAGGEVDKLCETKGADYIDRERAKHEARRRAEAMYDQHYGQYDEYNPNYQEPPRHLRESFNDRQGW</sequence>
<dbReference type="OrthoDB" id="9895617at2759"/>
<dbReference type="EMBL" id="QWIT01000154">
    <property type="protein sequence ID" value="RMZ29764.1"/>
    <property type="molecule type" value="Genomic_DNA"/>
</dbReference>
<protein>
    <recommendedName>
        <fullName evidence="6">CipC-like antibiotic response protein</fullName>
    </recommendedName>
</protein>
<proteinExistence type="predicted"/>
<dbReference type="Proteomes" id="UP000280598">
    <property type="component" value="Unassembled WGS sequence"/>
</dbReference>
<dbReference type="Proteomes" id="UP000281677">
    <property type="component" value="Unassembled WGS sequence"/>
</dbReference>
<evidence type="ECO:0000313" key="2">
    <source>
        <dbReference type="EMBL" id="RMZ11441.1"/>
    </source>
</evidence>
<reference evidence="4 5" key="1">
    <citation type="journal article" date="2018" name="BMC Genomics">
        <title>Genomic evidence for intraspecific hybridization in a clonal and extremely halotolerant yeast.</title>
        <authorList>
            <person name="Gostincar C."/>
            <person name="Stajich J.E."/>
            <person name="Zupancic J."/>
            <person name="Zalar P."/>
            <person name="Gunde-Cimerman N."/>
        </authorList>
    </citation>
    <scope>NUCLEOTIDE SEQUENCE [LARGE SCALE GENOMIC DNA]</scope>
    <source>
        <strain evidence="3 5">EXF-120</strain>
        <strain evidence="2 4">EXF-562</strain>
    </source>
</reference>
<feature type="compositionally biased region" description="Basic and acidic residues" evidence="1">
    <location>
        <begin position="139"/>
        <end position="153"/>
    </location>
</feature>
<gene>
    <name evidence="3" type="ORF">D0859_06160</name>
    <name evidence="2" type="ORF">D0860_03406</name>
</gene>
<dbReference type="InterPro" id="IPR022234">
    <property type="entry name" value="DUF3759"/>
</dbReference>
<dbReference type="AlphaFoldDB" id="A0A3M7IW79"/>
<dbReference type="EMBL" id="QWIS01000053">
    <property type="protein sequence ID" value="RMZ11441.1"/>
    <property type="molecule type" value="Genomic_DNA"/>
</dbReference>